<evidence type="ECO:0000259" key="1">
    <source>
        <dbReference type="PROSITE" id="PS51704"/>
    </source>
</evidence>
<dbReference type="GO" id="GO:0016787">
    <property type="term" value="F:hydrolase activity"/>
    <property type="evidence" value="ECO:0007669"/>
    <property type="project" value="UniProtKB-KW"/>
</dbReference>
<keyword evidence="3" id="KW-1185">Reference proteome</keyword>
<dbReference type="SFLD" id="SFLDG01140">
    <property type="entry name" value="C2.B:_Phosphomannomutase_and_P"/>
    <property type="match status" value="1"/>
</dbReference>
<feature type="domain" description="GP-PDE" evidence="1">
    <location>
        <begin position="281"/>
        <end position="510"/>
    </location>
</feature>
<dbReference type="InterPro" id="IPR030395">
    <property type="entry name" value="GP_PDE_dom"/>
</dbReference>
<reference evidence="2 3" key="1">
    <citation type="submission" date="2023-03" db="EMBL/GenBank/DDBJ databases">
        <title>Bacillus Genome Sequencing.</title>
        <authorList>
            <person name="Dunlap C."/>
        </authorList>
    </citation>
    <scope>NUCLEOTIDE SEQUENCE [LARGE SCALE GENOMIC DNA]</scope>
    <source>
        <strain evidence="2 3">BD-525</strain>
    </source>
</reference>
<dbReference type="Pfam" id="PF03009">
    <property type="entry name" value="GDPD"/>
    <property type="match status" value="1"/>
</dbReference>
<dbReference type="InterPro" id="IPR017946">
    <property type="entry name" value="PLC-like_Pdiesterase_TIM-brl"/>
</dbReference>
<dbReference type="SUPFAM" id="SSF51695">
    <property type="entry name" value="PLC-like phosphodiesterases"/>
    <property type="match status" value="1"/>
</dbReference>
<evidence type="ECO:0000313" key="2">
    <source>
        <dbReference type="EMBL" id="MEC0239976.1"/>
    </source>
</evidence>
<gene>
    <name evidence="2" type="ORF">P4H66_08970</name>
</gene>
<name>A0ABU6GJQ6_9BACL</name>
<dbReference type="Pfam" id="PF08282">
    <property type="entry name" value="Hydrolase_3"/>
    <property type="match status" value="1"/>
</dbReference>
<protein>
    <submittedName>
        <fullName evidence="2">Cof-type HAD-IIB family hydrolase</fullName>
    </submittedName>
</protein>
<dbReference type="NCBIfam" id="TIGR00099">
    <property type="entry name" value="Cof-subfamily"/>
    <property type="match status" value="1"/>
</dbReference>
<proteinExistence type="predicted"/>
<dbReference type="EMBL" id="JARLKZ010000005">
    <property type="protein sequence ID" value="MEC0239976.1"/>
    <property type="molecule type" value="Genomic_DNA"/>
</dbReference>
<dbReference type="Gene3D" id="3.20.20.190">
    <property type="entry name" value="Phosphatidylinositol (PI) phosphodiesterase"/>
    <property type="match status" value="1"/>
</dbReference>
<dbReference type="InterPro" id="IPR000150">
    <property type="entry name" value="Cof"/>
</dbReference>
<sequence>MSKIRLIVSDLDGTLLSDDHTLSEPVKAAVRCFRAAGGMFTIATGRFAPAVSDMVEELELDIPYILCNGGVIADRKGVRSAASISLQPLAQFLLEADRLGISSLLFDDADAYTFRRTSAIEHYEHKEKVKCVIVDLHANNWQERIVQKVLLIGDMQAIRALWASFESLLVTPYGTIQSDDDYFEIIPPGISKGAALKELMVMLQVEPSEVLSIGNQMNDLDMLLSSGVGAAVANSHPELLARASYICSRKNGDGVIEVMEALELLPPNNESKGRTSMKKQIKGIAHRGYPSKYPENTLISFQAACDLNFSHLELDVQLSKDGVPVVIHDISVDRMTDNGIGQVKNLTLAELKELTIGGTERIPTFEEALDLLKDRIIVDIELKQMGDLYPGMEQLVLEMVKKKGMQEQVFITSFDHYCLQRVRQLDDKIGLGLINIGASPAFFPFAKEINCGYMSIEHQHITEPFIRRCEEEGIQLISWTVNQESDMKMVAQYPSLLICTNELELWAKVSGQNG</sequence>
<dbReference type="SFLD" id="SFLDS00003">
    <property type="entry name" value="Haloacid_Dehalogenase"/>
    <property type="match status" value="1"/>
</dbReference>
<dbReference type="RefSeq" id="WP_326087302.1">
    <property type="nucleotide sequence ID" value="NZ_JARLKZ010000005.1"/>
</dbReference>
<dbReference type="Gene3D" id="3.30.1240.10">
    <property type="match status" value="1"/>
</dbReference>
<dbReference type="PROSITE" id="PS51704">
    <property type="entry name" value="GP_PDE"/>
    <property type="match status" value="1"/>
</dbReference>
<accession>A0ABU6GJQ6</accession>
<dbReference type="InterPro" id="IPR023214">
    <property type="entry name" value="HAD_sf"/>
</dbReference>
<dbReference type="InterPro" id="IPR036412">
    <property type="entry name" value="HAD-like_sf"/>
</dbReference>
<dbReference type="PANTHER" id="PTHR46211:SF1">
    <property type="entry name" value="GLYCEROPHOSPHODIESTER PHOSPHODIESTERASE, CYTOPLASMIC"/>
    <property type="match status" value="1"/>
</dbReference>
<dbReference type="NCBIfam" id="TIGR01484">
    <property type="entry name" value="HAD-SF-IIB"/>
    <property type="match status" value="1"/>
</dbReference>
<dbReference type="InterPro" id="IPR006379">
    <property type="entry name" value="HAD-SF_hydro_IIB"/>
</dbReference>
<keyword evidence="2" id="KW-0378">Hydrolase</keyword>
<comment type="caution">
    <text evidence="2">The sequence shown here is derived from an EMBL/GenBank/DDBJ whole genome shotgun (WGS) entry which is preliminary data.</text>
</comment>
<dbReference type="SUPFAM" id="SSF56784">
    <property type="entry name" value="HAD-like"/>
    <property type="match status" value="1"/>
</dbReference>
<evidence type="ECO:0000313" key="3">
    <source>
        <dbReference type="Proteomes" id="UP001344632"/>
    </source>
</evidence>
<dbReference type="Proteomes" id="UP001344632">
    <property type="component" value="Unassembled WGS sequence"/>
</dbReference>
<organism evidence="2 3">
    <name type="scientific">Paenibacillus dokdonensis</name>
    <dbReference type="NCBI Taxonomy" id="2567944"/>
    <lineage>
        <taxon>Bacteria</taxon>
        <taxon>Bacillati</taxon>
        <taxon>Bacillota</taxon>
        <taxon>Bacilli</taxon>
        <taxon>Bacillales</taxon>
        <taxon>Paenibacillaceae</taxon>
        <taxon>Paenibacillus</taxon>
    </lineage>
</organism>
<dbReference type="PANTHER" id="PTHR46211">
    <property type="entry name" value="GLYCEROPHOSPHORYL DIESTER PHOSPHODIESTERASE"/>
    <property type="match status" value="1"/>
</dbReference>
<dbReference type="PROSITE" id="PS01228">
    <property type="entry name" value="COF_1"/>
    <property type="match status" value="1"/>
</dbReference>
<dbReference type="Gene3D" id="3.40.50.1000">
    <property type="entry name" value="HAD superfamily/HAD-like"/>
    <property type="match status" value="1"/>
</dbReference>